<comment type="catalytic activity">
    <reaction evidence="13">
        <text>glucuronate acceptor + UDP-alpha-D-glucuronate = acceptor beta-D-glucuronoside + UDP + H(+)</text>
        <dbReference type="Rhea" id="RHEA:21032"/>
        <dbReference type="ChEBI" id="CHEBI:15378"/>
        <dbReference type="ChEBI" id="CHEBI:58052"/>
        <dbReference type="ChEBI" id="CHEBI:58223"/>
        <dbReference type="ChEBI" id="CHEBI:132367"/>
        <dbReference type="ChEBI" id="CHEBI:132368"/>
        <dbReference type="EC" id="2.4.1.17"/>
    </reaction>
</comment>
<evidence type="ECO:0000313" key="15">
    <source>
        <dbReference type="EnsemblMetazoa" id="PPA10782.1"/>
    </source>
</evidence>
<evidence type="ECO:0000256" key="7">
    <source>
        <dbReference type="ARBA" id="ARBA00022679"/>
    </source>
</evidence>
<evidence type="ECO:0000256" key="5">
    <source>
        <dbReference type="ARBA" id="ARBA00022487"/>
    </source>
</evidence>
<reference evidence="15" key="2">
    <citation type="submission" date="2022-06" db="UniProtKB">
        <authorList>
            <consortium name="EnsemblMetazoa"/>
        </authorList>
    </citation>
    <scope>IDENTIFICATION</scope>
    <source>
        <strain evidence="15">PS312</strain>
    </source>
</reference>
<evidence type="ECO:0000259" key="14">
    <source>
        <dbReference type="Pfam" id="PF00135"/>
    </source>
</evidence>
<gene>
    <name evidence="15" type="primary">WBGene00100336</name>
</gene>
<dbReference type="Proteomes" id="UP000005239">
    <property type="component" value="Unassembled WGS sequence"/>
</dbReference>
<dbReference type="PROSITE" id="PS00941">
    <property type="entry name" value="CARBOXYLESTERASE_B_2"/>
    <property type="match status" value="1"/>
</dbReference>
<comment type="subcellular location">
    <subcellularLocation>
        <location evidence="1">Membrane</location>
        <topology evidence="1">Single-pass membrane protein</topology>
    </subcellularLocation>
</comment>
<evidence type="ECO:0000256" key="3">
    <source>
        <dbReference type="ARBA" id="ARBA00009995"/>
    </source>
</evidence>
<comment type="similarity">
    <text evidence="2">Belongs to the type-B carboxylesterase/lipase family.</text>
</comment>
<dbReference type="GO" id="GO:0015020">
    <property type="term" value="F:glucuronosyltransferase activity"/>
    <property type="evidence" value="ECO:0007669"/>
    <property type="project" value="UniProtKB-EC"/>
</dbReference>
<dbReference type="SUPFAM" id="SSF53474">
    <property type="entry name" value="alpha/beta-Hydrolases"/>
    <property type="match status" value="1"/>
</dbReference>
<proteinExistence type="inferred from homology"/>
<dbReference type="InterPro" id="IPR019826">
    <property type="entry name" value="Carboxylesterase_B_AS"/>
</dbReference>
<dbReference type="InterPro" id="IPR029058">
    <property type="entry name" value="AB_hydrolase_fold"/>
</dbReference>
<dbReference type="InterPro" id="IPR002213">
    <property type="entry name" value="UDP_glucos_trans"/>
</dbReference>
<keyword evidence="10" id="KW-0378">Hydrolase</keyword>
<evidence type="ECO:0000256" key="9">
    <source>
        <dbReference type="ARBA" id="ARBA00022729"/>
    </source>
</evidence>
<dbReference type="Pfam" id="PF00135">
    <property type="entry name" value="COesterase"/>
    <property type="match status" value="1"/>
</dbReference>
<evidence type="ECO:0000313" key="16">
    <source>
        <dbReference type="Proteomes" id="UP000005239"/>
    </source>
</evidence>
<dbReference type="Pfam" id="PF10317">
    <property type="entry name" value="7TM_GPCR_Srd"/>
    <property type="match status" value="1"/>
</dbReference>
<keyword evidence="5" id="KW-0719">Serine esterase</keyword>
<dbReference type="Gene3D" id="3.40.50.1820">
    <property type="entry name" value="alpha/beta hydrolase"/>
    <property type="match status" value="2"/>
</dbReference>
<reference evidence="16" key="1">
    <citation type="journal article" date="2008" name="Nat. Genet.">
        <title>The Pristionchus pacificus genome provides a unique perspective on nematode lifestyle and parasitism.</title>
        <authorList>
            <person name="Dieterich C."/>
            <person name="Clifton S.W."/>
            <person name="Schuster L.N."/>
            <person name="Chinwalla A."/>
            <person name="Delehaunty K."/>
            <person name="Dinkelacker I."/>
            <person name="Fulton L."/>
            <person name="Fulton R."/>
            <person name="Godfrey J."/>
            <person name="Minx P."/>
            <person name="Mitreva M."/>
            <person name="Roeseler W."/>
            <person name="Tian H."/>
            <person name="Witte H."/>
            <person name="Yang S.P."/>
            <person name="Wilson R.K."/>
            <person name="Sommer R.J."/>
        </authorList>
    </citation>
    <scope>NUCLEOTIDE SEQUENCE [LARGE SCALE GENOMIC DNA]</scope>
    <source>
        <strain evidence="16">PS312</strain>
    </source>
</reference>
<organism evidence="15 16">
    <name type="scientific">Pristionchus pacificus</name>
    <name type="common">Parasitic nematode worm</name>
    <dbReference type="NCBI Taxonomy" id="54126"/>
    <lineage>
        <taxon>Eukaryota</taxon>
        <taxon>Metazoa</taxon>
        <taxon>Ecdysozoa</taxon>
        <taxon>Nematoda</taxon>
        <taxon>Chromadorea</taxon>
        <taxon>Rhabditida</taxon>
        <taxon>Rhabditina</taxon>
        <taxon>Diplogasteromorpha</taxon>
        <taxon>Diplogasteroidea</taxon>
        <taxon>Neodiplogasteridae</taxon>
        <taxon>Pristionchus</taxon>
    </lineage>
</organism>
<keyword evidence="11" id="KW-1133">Transmembrane helix</keyword>
<dbReference type="PANTHER" id="PTHR48043:SF23">
    <property type="entry name" value="UDP-GLUCURONOSYLTRANSFERASE"/>
    <property type="match status" value="1"/>
</dbReference>
<dbReference type="SUPFAM" id="SSF53756">
    <property type="entry name" value="UDP-Glycosyltransferase/glycogen phosphorylase"/>
    <property type="match status" value="1"/>
</dbReference>
<dbReference type="Pfam" id="PF00201">
    <property type="entry name" value="UDPGT"/>
    <property type="match status" value="1"/>
</dbReference>
<keyword evidence="8" id="KW-0812">Transmembrane</keyword>
<protein>
    <recommendedName>
        <fullName evidence="4">glucuronosyltransferase</fullName>
        <ecNumber evidence="4">2.4.1.17</ecNumber>
    </recommendedName>
</protein>
<evidence type="ECO:0000256" key="11">
    <source>
        <dbReference type="ARBA" id="ARBA00022989"/>
    </source>
</evidence>
<dbReference type="GO" id="GO:0008194">
    <property type="term" value="F:UDP-glycosyltransferase activity"/>
    <property type="evidence" value="ECO:0000318"/>
    <property type="project" value="GO_Central"/>
</dbReference>
<evidence type="ECO:0000256" key="1">
    <source>
        <dbReference type="ARBA" id="ARBA00004167"/>
    </source>
</evidence>
<keyword evidence="12" id="KW-0472">Membrane</keyword>
<dbReference type="FunFam" id="3.40.50.2000:FF:000038">
    <property type="entry name" value="UDP-GlucuronosylTransferase"/>
    <property type="match status" value="1"/>
</dbReference>
<evidence type="ECO:0000256" key="12">
    <source>
        <dbReference type="ARBA" id="ARBA00023136"/>
    </source>
</evidence>
<dbReference type="EnsemblMetazoa" id="PPA10782.1">
    <property type="protein sequence ID" value="PPA10782.1"/>
    <property type="gene ID" value="WBGene00100336"/>
</dbReference>
<dbReference type="InterPro" id="IPR050271">
    <property type="entry name" value="UDP-glycosyltransferase"/>
</dbReference>
<dbReference type="CDD" id="cd03784">
    <property type="entry name" value="GT1_Gtf-like"/>
    <property type="match status" value="1"/>
</dbReference>
<dbReference type="Gene3D" id="3.40.50.2000">
    <property type="entry name" value="Glycogen Phosphorylase B"/>
    <property type="match status" value="1"/>
</dbReference>
<keyword evidence="16" id="KW-1185">Reference proteome</keyword>
<name>A0A2A6CK01_PRIPA</name>
<keyword evidence="6" id="KW-0328">Glycosyltransferase</keyword>
<dbReference type="EC" id="2.4.1.17" evidence="4"/>
<feature type="domain" description="Carboxylesterase type B" evidence="14">
    <location>
        <begin position="54"/>
        <end position="263"/>
    </location>
</feature>
<dbReference type="InterPro" id="IPR002018">
    <property type="entry name" value="CarbesteraseB"/>
</dbReference>
<evidence type="ECO:0000256" key="4">
    <source>
        <dbReference type="ARBA" id="ARBA00012544"/>
    </source>
</evidence>
<evidence type="ECO:0000256" key="6">
    <source>
        <dbReference type="ARBA" id="ARBA00022676"/>
    </source>
</evidence>
<evidence type="ECO:0000256" key="2">
    <source>
        <dbReference type="ARBA" id="ARBA00005964"/>
    </source>
</evidence>
<keyword evidence="9" id="KW-0732">Signal</keyword>
<accession>A0A2A6CK01</accession>
<evidence type="ECO:0000256" key="10">
    <source>
        <dbReference type="ARBA" id="ARBA00022801"/>
    </source>
</evidence>
<evidence type="ECO:0000256" key="13">
    <source>
        <dbReference type="ARBA" id="ARBA00047475"/>
    </source>
</evidence>
<dbReference type="GO" id="GO:0052689">
    <property type="term" value="F:carboxylic ester hydrolase activity"/>
    <property type="evidence" value="ECO:0007669"/>
    <property type="project" value="UniProtKB-KW"/>
</dbReference>
<keyword evidence="7" id="KW-0808">Transferase</keyword>
<accession>A0A8R1YB04</accession>
<dbReference type="InterPro" id="IPR019819">
    <property type="entry name" value="Carboxylesterase_B_CS"/>
</dbReference>
<evidence type="ECO:0000256" key="8">
    <source>
        <dbReference type="ARBA" id="ARBA00022692"/>
    </source>
</evidence>
<dbReference type="GO" id="GO:0016020">
    <property type="term" value="C:membrane"/>
    <property type="evidence" value="ECO:0007669"/>
    <property type="project" value="UniProtKB-SubCell"/>
</dbReference>
<dbReference type="PANTHER" id="PTHR48043">
    <property type="entry name" value="EG:EG0003.4 PROTEIN-RELATED"/>
    <property type="match status" value="1"/>
</dbReference>
<sequence length="1362" mass="152238">MTPAKVMIILTSIAAAFFLMCVIITTISTAQEKSRAETVKFTKRSNRNELFFGSADIFLGIPFAQPPVGALRFKLPQPVHKYTREEGELVYKPKCAQANDLGQVTNGSSEDCLYLNVFTPNVTGKYPVIVSIHGGSFVARGADDFHYKGAVRNFVSNGVVVVTIQYRLGPFGFFTTFTPDFPANLGLFDQILALKWVKQEILAFGGDPNQITLYGQSAGAISASGLSLSLLTRGLFNRLIMNSGSVLVSFFVPNDPRGSIQQLRAAQVLALSRPAYNALLMDMPVEQAMFDPVYKSGNVSGFGPNSLKKALLNRHYGYLSDAQLDRMVDILIANYKTSELDDNDHLAWFKQVMHIISAERYTNHGRLEAQWLKAGGSRTYLSIFTYEKRICGMHSAIPGYDPTTHYTDVCYIWFTSAEWEKAASDGKVTARDRAVADNFARVYSQFVKNGTTGWSESGNDYQWMHFNDSLDQMGKNWRAHDNYVFTEALPIVIGANPPIKLAEGIVSALKLNGELIVPLGSEGIVCVYEGPCAYLENDYACFLIYILVLHGFTMYNIQMTANFCFRFYIVWRQNPGVKRAIRANFILLTPTLLCVVCFLHSLAPEAQVRKLILKNTPQYDFSHNRLIGLVDLHHSWALPSILFIVGTALPCTLVNYLVGSAVSRQIERMVGLRSEKVRTRMQLGKNIIHPSIHPLIMHFLLLSLLPAMVAGVTDFTTCDNDPSLACFDTTECTSPATCAADAAASCVDLLNPLTGVSDCPVRASLCTNTVYLDGDQVVNLQLTMSYASLTAGLWIAAIAVGIFFLLVNQICNRRIGKHLEEKNSRCHSISSMRTRTTSISSYYANLDLEKKVELQTAKKWSHAHQPFLTVVQEEPMIEDKTSLIPIIDPRGKDVTEKSKKIFVQRSDEVESIMSGLSKIRADFFMTSNFDPIGVYKHRTQFTLHFVAQCRAVLNETAIIENLRKEKFDVMIVENFDMCGVALSHLLQPRSLITSGAGYPFSYMLEEFGIPLALSYNPSSFMPHFDVHSMWSRLKNIYANWIMHYYFYPRRHLIEELYRERFGADFPSLEEISSHAAYTLTNSEPFIDYATPTLSRIISIPGIGAKQPKALDDSWNAILALRQKAILISFGSVAKSADLPSTLKNSIATVIGRFPDITFIWKYENPEDAFAKETKAALPNLHFTSWMPQNDLLNDDRIVVFVTHGGMGSTQETALRGKPGIFVPIFGDQPRNAGMMEHNGLGKVLDKFDLAYPDKVEAVIREVLTDNKYAEKSRRISAMLAKKPFTSREILVKTVEFAAEFGPSAALRPQSYDMNAIEYHNIDILAVSALVLVLLAYAAMRGVKWMVRRFITAQATLVKHKNE</sequence>
<comment type="similarity">
    <text evidence="3">Belongs to the UDP-glycosyltransferase family.</text>
</comment>
<dbReference type="PROSITE" id="PS00122">
    <property type="entry name" value="CARBOXYLESTERASE_B_1"/>
    <property type="match status" value="1"/>
</dbReference>
<dbReference type="InterPro" id="IPR019421">
    <property type="entry name" value="7TM_GPCR_serpentine_rcpt_Srd"/>
</dbReference>